<gene>
    <name evidence="2" type="ORF">C3743_39530</name>
    <name evidence="1" type="ORF">C3743_40600</name>
</gene>
<comment type="caution">
    <text evidence="1">The sequence shown here is derived from an EMBL/GenBank/DDBJ whole genome shotgun (WGS) entry which is preliminary data.</text>
</comment>
<dbReference type="Proteomes" id="UP000238655">
    <property type="component" value="Unassembled WGS sequence"/>
</dbReference>
<dbReference type="EMBL" id="PQVP01000005">
    <property type="protein sequence ID" value="POZ80320.1"/>
    <property type="molecule type" value="Genomic_DNA"/>
</dbReference>
<protein>
    <submittedName>
        <fullName evidence="1">Resolvase</fullName>
    </submittedName>
</protein>
<reference evidence="1 3" key="1">
    <citation type="submission" date="2018-01" db="EMBL/GenBank/DDBJ databases">
        <title>Successful Treatment of Persistent Burkholderia cepacia Bacteremia with Ceftazidime-Avibactam.</title>
        <authorList>
            <person name="Tamma P."/>
            <person name="Fan Y."/>
            <person name="Bergman Y."/>
            <person name="Sick-Samuels A."/>
            <person name="Hsu A."/>
            <person name="Timp W."/>
            <person name="Simner P."/>
        </authorList>
    </citation>
    <scope>NUCLEOTIDE SEQUENCE [LARGE SCALE GENOMIC DNA]</scope>
    <source>
        <strain evidence="1 3">170816</strain>
    </source>
</reference>
<sequence>MLGNRCGIGRHAHLALVHTSIEHRRVSCRGVLISGCQEPYAQEASNRAEWCSRLLEMTAAEAKKCT</sequence>
<accession>A0A2S5DMH1</accession>
<organism evidence="1 3">
    <name type="scientific">Burkholderia contaminans</name>
    <dbReference type="NCBI Taxonomy" id="488447"/>
    <lineage>
        <taxon>Bacteria</taxon>
        <taxon>Pseudomonadati</taxon>
        <taxon>Pseudomonadota</taxon>
        <taxon>Betaproteobacteria</taxon>
        <taxon>Burkholderiales</taxon>
        <taxon>Burkholderiaceae</taxon>
        <taxon>Burkholderia</taxon>
        <taxon>Burkholderia cepacia complex</taxon>
    </lineage>
</organism>
<name>A0A2S5DMH1_9BURK</name>
<dbReference type="EMBL" id="PQVP01000006">
    <property type="protein sequence ID" value="POZ80285.1"/>
    <property type="molecule type" value="Genomic_DNA"/>
</dbReference>
<evidence type="ECO:0000313" key="2">
    <source>
        <dbReference type="EMBL" id="POZ80320.1"/>
    </source>
</evidence>
<evidence type="ECO:0000313" key="3">
    <source>
        <dbReference type="Proteomes" id="UP000238655"/>
    </source>
</evidence>
<dbReference type="AlphaFoldDB" id="A0A2S5DMH1"/>
<evidence type="ECO:0000313" key="1">
    <source>
        <dbReference type="EMBL" id="POZ80285.1"/>
    </source>
</evidence>
<proteinExistence type="predicted"/>